<keyword evidence="5" id="KW-1185">Reference proteome</keyword>
<evidence type="ECO:0000313" key="5">
    <source>
        <dbReference type="Proteomes" id="UP000027142"/>
    </source>
</evidence>
<dbReference type="KEGG" id="ble:BleG1_0414"/>
<keyword evidence="1 4" id="KW-0808">Transferase</keyword>
<dbReference type="eggNOG" id="COG0456">
    <property type="taxonomic scope" value="Bacteria"/>
</dbReference>
<dbReference type="Gene3D" id="3.40.630.30">
    <property type="match status" value="1"/>
</dbReference>
<dbReference type="HOGENOM" id="CLU_013985_11_8_9"/>
<dbReference type="InterPro" id="IPR050832">
    <property type="entry name" value="Bact_Acetyltransf"/>
</dbReference>
<dbReference type="PATRIC" id="fig|1246626.3.peg.403"/>
<evidence type="ECO:0000313" key="4">
    <source>
        <dbReference type="EMBL" id="AIC93022.1"/>
    </source>
</evidence>
<dbReference type="CDD" id="cd04301">
    <property type="entry name" value="NAT_SF"/>
    <property type="match status" value="1"/>
</dbReference>
<evidence type="ECO:0000256" key="1">
    <source>
        <dbReference type="ARBA" id="ARBA00022679"/>
    </source>
</evidence>
<keyword evidence="2" id="KW-0012">Acyltransferase</keyword>
<dbReference type="InterPro" id="IPR000182">
    <property type="entry name" value="GNAT_dom"/>
</dbReference>
<proteinExistence type="predicted"/>
<protein>
    <submittedName>
        <fullName evidence="4">Acetyltransferase</fullName>
    </submittedName>
</protein>
<feature type="domain" description="N-acetyltransferase" evidence="3">
    <location>
        <begin position="6"/>
        <end position="150"/>
    </location>
</feature>
<dbReference type="EMBL" id="CP003923">
    <property type="protein sequence ID" value="AIC93022.1"/>
    <property type="molecule type" value="Genomic_DNA"/>
</dbReference>
<accession>A0A060LS91</accession>
<reference evidence="4 5" key="1">
    <citation type="journal article" date="2014" name="Gene">
        <title>A comparative genomic analysis of the alkalitolerant soil bacterium Bacillus lehensis G1.</title>
        <authorList>
            <person name="Noor Y.M."/>
            <person name="Samsulrizal N.H."/>
            <person name="Jema'on N.A."/>
            <person name="Low K.O."/>
            <person name="Ramli A.N."/>
            <person name="Alias N.I."/>
            <person name="Damis S.I."/>
            <person name="Fuzi S.F."/>
            <person name="Isa M.N."/>
            <person name="Murad A.M."/>
            <person name="Raih M.F."/>
            <person name="Bakar F.D."/>
            <person name="Najimudin N."/>
            <person name="Mahadi N.M."/>
            <person name="Illias R.M."/>
        </authorList>
    </citation>
    <scope>NUCLEOTIDE SEQUENCE [LARGE SCALE GENOMIC DNA]</scope>
    <source>
        <strain evidence="4 5">G1</strain>
    </source>
</reference>
<dbReference type="STRING" id="1246626.BleG1_0414"/>
<evidence type="ECO:0000256" key="2">
    <source>
        <dbReference type="ARBA" id="ARBA00023315"/>
    </source>
</evidence>
<dbReference type="RefSeq" id="WP_038476623.1">
    <property type="nucleotide sequence ID" value="NZ_CP003923.1"/>
</dbReference>
<dbReference type="PANTHER" id="PTHR43877:SF2">
    <property type="entry name" value="AMINOALKYLPHOSPHONATE N-ACETYLTRANSFERASE-RELATED"/>
    <property type="match status" value="1"/>
</dbReference>
<dbReference type="PROSITE" id="PS51186">
    <property type="entry name" value="GNAT"/>
    <property type="match status" value="1"/>
</dbReference>
<name>A0A060LS91_9BACI</name>
<dbReference type="PANTHER" id="PTHR43877">
    <property type="entry name" value="AMINOALKYLPHOSPHONATE N-ACETYLTRANSFERASE-RELATED-RELATED"/>
    <property type="match status" value="1"/>
</dbReference>
<dbReference type="AlphaFoldDB" id="A0A060LS91"/>
<gene>
    <name evidence="4" type="ORF">BleG1_0414</name>
</gene>
<dbReference type="SUPFAM" id="SSF55729">
    <property type="entry name" value="Acyl-CoA N-acyltransferases (Nat)"/>
    <property type="match status" value="1"/>
</dbReference>
<evidence type="ECO:0000259" key="3">
    <source>
        <dbReference type="PROSITE" id="PS51186"/>
    </source>
</evidence>
<organism evidence="4 5">
    <name type="scientific">Shouchella lehensis G1</name>
    <dbReference type="NCBI Taxonomy" id="1246626"/>
    <lineage>
        <taxon>Bacteria</taxon>
        <taxon>Bacillati</taxon>
        <taxon>Bacillota</taxon>
        <taxon>Bacilli</taxon>
        <taxon>Bacillales</taxon>
        <taxon>Bacillaceae</taxon>
        <taxon>Shouchella</taxon>
    </lineage>
</organism>
<sequence>MTELQIELGDANSKEATYLMRELSEKLTCITGDSGEGSFNTNDLNGEQAIFAICRYNGEPIGCGALRPITETTAELKRMYSRKNSIGVGSRLLSFLEQEAQKMNFSTIRLETRRVNTKAVQFYEGKGYGRISNYGKYIGRSEAVCFEKVL</sequence>
<dbReference type="InterPro" id="IPR016181">
    <property type="entry name" value="Acyl_CoA_acyltransferase"/>
</dbReference>
<dbReference type="GO" id="GO:0016747">
    <property type="term" value="F:acyltransferase activity, transferring groups other than amino-acyl groups"/>
    <property type="evidence" value="ECO:0007669"/>
    <property type="project" value="InterPro"/>
</dbReference>
<dbReference type="Proteomes" id="UP000027142">
    <property type="component" value="Chromosome"/>
</dbReference>
<dbReference type="Pfam" id="PF00583">
    <property type="entry name" value="Acetyltransf_1"/>
    <property type="match status" value="1"/>
</dbReference>